<dbReference type="EMBL" id="CP098611">
    <property type="protein sequence ID" value="USR91759.1"/>
    <property type="molecule type" value="Genomic_DNA"/>
</dbReference>
<proteinExistence type="predicted"/>
<protein>
    <submittedName>
        <fullName evidence="1">Uncharacterized protein</fullName>
    </submittedName>
</protein>
<evidence type="ECO:0000313" key="1">
    <source>
        <dbReference type="EMBL" id="USR91759.1"/>
    </source>
</evidence>
<gene>
    <name evidence="1" type="ORF">NEA10_03250</name>
</gene>
<keyword evidence="2" id="KW-1185">Reference proteome</keyword>
<accession>A0ABY5ARB4</accession>
<dbReference type="Proteomes" id="UP001056708">
    <property type="component" value="Chromosome"/>
</dbReference>
<sequence length="103" mass="11498">MEDHNINDNPSQLISASSETISRDLAPANLEPGTHLHVRLIIKTNGRAEVTLVFKHAEDQPLGPDYQQFAQRIINNWQFSPASNDGFGPVRSNHTVELRIDSP</sequence>
<organism evidence="1 2">
    <name type="scientific">Phormidium yuhuli AB48</name>
    <dbReference type="NCBI Taxonomy" id="2940671"/>
    <lineage>
        <taxon>Bacteria</taxon>
        <taxon>Bacillati</taxon>
        <taxon>Cyanobacteriota</taxon>
        <taxon>Cyanophyceae</taxon>
        <taxon>Oscillatoriophycideae</taxon>
        <taxon>Oscillatoriales</taxon>
        <taxon>Oscillatoriaceae</taxon>
        <taxon>Phormidium</taxon>
        <taxon>Phormidium yuhuli</taxon>
    </lineage>
</organism>
<reference evidence="1" key="1">
    <citation type="submission" date="2022-06" db="EMBL/GenBank/DDBJ databases">
        <title>Genome sequence of Phormidium yuhuli AB48 isolated from an industrial photobioreactor environment.</title>
        <authorList>
            <person name="Qiu Y."/>
            <person name="Noonan A.J.C."/>
            <person name="Dofher K."/>
            <person name="Koch M."/>
            <person name="Kieft B."/>
            <person name="Lin X."/>
            <person name="Ziels R.M."/>
            <person name="Hallam S.J."/>
        </authorList>
    </citation>
    <scope>NUCLEOTIDE SEQUENCE</scope>
    <source>
        <strain evidence="1">AB48</strain>
    </source>
</reference>
<dbReference type="RefSeq" id="WP_252663789.1">
    <property type="nucleotide sequence ID" value="NZ_CP098611.1"/>
</dbReference>
<name>A0ABY5ARB4_9CYAN</name>
<evidence type="ECO:0000313" key="2">
    <source>
        <dbReference type="Proteomes" id="UP001056708"/>
    </source>
</evidence>